<evidence type="ECO:0000259" key="6">
    <source>
        <dbReference type="PROSITE" id="PS50016"/>
    </source>
</evidence>
<dbReference type="CDD" id="cd15489">
    <property type="entry name" value="PHD_SF"/>
    <property type="match status" value="1"/>
</dbReference>
<gene>
    <name evidence="7" type="ORF">EJB05_24662</name>
</gene>
<dbReference type="InterPro" id="IPR019786">
    <property type="entry name" value="Zinc_finger_PHD-type_CS"/>
</dbReference>
<evidence type="ECO:0000256" key="4">
    <source>
        <dbReference type="PROSITE-ProRule" id="PRU00146"/>
    </source>
</evidence>
<protein>
    <recommendedName>
        <fullName evidence="6">PHD-type domain-containing protein</fullName>
    </recommendedName>
</protein>
<name>A0A5J9VBV6_9POAL</name>
<evidence type="ECO:0000256" key="1">
    <source>
        <dbReference type="ARBA" id="ARBA00022723"/>
    </source>
</evidence>
<proteinExistence type="predicted"/>
<dbReference type="PANTHER" id="PTHR47162">
    <property type="entry name" value="OS02G0192300 PROTEIN"/>
    <property type="match status" value="1"/>
</dbReference>
<dbReference type="InterPro" id="IPR001965">
    <property type="entry name" value="Znf_PHD"/>
</dbReference>
<dbReference type="Gene3D" id="3.30.40.10">
    <property type="entry name" value="Zinc/RING finger domain, C3HC4 (zinc finger)"/>
    <property type="match status" value="1"/>
</dbReference>
<feature type="region of interest" description="Disordered" evidence="5">
    <location>
        <begin position="1"/>
        <end position="70"/>
    </location>
</feature>
<dbReference type="SUPFAM" id="SSF57903">
    <property type="entry name" value="FYVE/PHD zinc finger"/>
    <property type="match status" value="1"/>
</dbReference>
<dbReference type="AlphaFoldDB" id="A0A5J9VBV6"/>
<feature type="domain" description="PHD-type" evidence="6">
    <location>
        <begin position="125"/>
        <end position="193"/>
    </location>
</feature>
<feature type="non-terminal residue" evidence="7">
    <location>
        <position position="1"/>
    </location>
</feature>
<keyword evidence="3" id="KW-0862">Zinc</keyword>
<evidence type="ECO:0000313" key="8">
    <source>
        <dbReference type="Proteomes" id="UP000324897"/>
    </source>
</evidence>
<dbReference type="PROSITE" id="PS50016">
    <property type="entry name" value="ZF_PHD_2"/>
    <property type="match status" value="1"/>
</dbReference>
<evidence type="ECO:0000256" key="5">
    <source>
        <dbReference type="SAM" id="MobiDB-lite"/>
    </source>
</evidence>
<feature type="compositionally biased region" description="Polar residues" evidence="5">
    <location>
        <begin position="59"/>
        <end position="68"/>
    </location>
</feature>
<dbReference type="Proteomes" id="UP000324897">
    <property type="component" value="Chromosome 1"/>
</dbReference>
<keyword evidence="2 4" id="KW-0863">Zinc-finger</keyword>
<dbReference type="GO" id="GO:0008270">
    <property type="term" value="F:zinc ion binding"/>
    <property type="evidence" value="ECO:0007669"/>
    <property type="project" value="UniProtKB-KW"/>
</dbReference>
<keyword evidence="1" id="KW-0479">Metal-binding</keyword>
<evidence type="ECO:0000256" key="3">
    <source>
        <dbReference type="ARBA" id="ARBA00022833"/>
    </source>
</evidence>
<dbReference type="InterPro" id="IPR011011">
    <property type="entry name" value="Znf_FYVE_PHD"/>
</dbReference>
<sequence length="246" mass="26255">MDRPPHLVIDLNEAPSPPPYDNPPEDAPSPPREAAPAAHAPPPLQPPPPVPPLQTAPASSSQQLQRQQEALEMACRHHPLPDWSTAPFGAMGSVATGLLPGLPLPLPPLPAPAQFPGEAGWGHPQLPCASCGRPEVMGNTIVCDSCDRGFHPACVRVWPPLVFTPPPPPGPPGARRPRPVANEDWICPECEMRGARSTLWKLGPVPLDINAAPPEEPVVMTRQALELYTHILTVVACSIIEFLNDG</sequence>
<dbReference type="InterPro" id="IPR013083">
    <property type="entry name" value="Znf_RING/FYVE/PHD"/>
</dbReference>
<dbReference type="PROSITE" id="PS01359">
    <property type="entry name" value="ZF_PHD_1"/>
    <property type="match status" value="1"/>
</dbReference>
<dbReference type="InterPro" id="IPR019787">
    <property type="entry name" value="Znf_PHD-finger"/>
</dbReference>
<comment type="caution">
    <text evidence="7">The sequence shown here is derived from an EMBL/GenBank/DDBJ whole genome shotgun (WGS) entry which is preliminary data.</text>
</comment>
<dbReference type="PANTHER" id="PTHR47162:SF10">
    <property type="entry name" value="METHYL-CPG-BINDING DOMAIN-CONTAINING PROTEIN 9 ISOFORM X1"/>
    <property type="match status" value="1"/>
</dbReference>
<evidence type="ECO:0000256" key="2">
    <source>
        <dbReference type="ARBA" id="ARBA00022771"/>
    </source>
</evidence>
<reference evidence="7 8" key="1">
    <citation type="journal article" date="2019" name="Sci. Rep.">
        <title>A high-quality genome of Eragrostis curvula grass provides insights into Poaceae evolution and supports new strategies to enhance forage quality.</title>
        <authorList>
            <person name="Carballo J."/>
            <person name="Santos B.A.C.M."/>
            <person name="Zappacosta D."/>
            <person name="Garbus I."/>
            <person name="Selva J.P."/>
            <person name="Gallo C.A."/>
            <person name="Diaz A."/>
            <person name="Albertini E."/>
            <person name="Caccamo M."/>
            <person name="Echenique V."/>
        </authorList>
    </citation>
    <scope>NUCLEOTIDE SEQUENCE [LARGE SCALE GENOMIC DNA]</scope>
    <source>
        <strain evidence="8">cv. Victoria</strain>
        <tissue evidence="7">Leaf</tissue>
    </source>
</reference>
<organism evidence="7 8">
    <name type="scientific">Eragrostis curvula</name>
    <name type="common">weeping love grass</name>
    <dbReference type="NCBI Taxonomy" id="38414"/>
    <lineage>
        <taxon>Eukaryota</taxon>
        <taxon>Viridiplantae</taxon>
        <taxon>Streptophyta</taxon>
        <taxon>Embryophyta</taxon>
        <taxon>Tracheophyta</taxon>
        <taxon>Spermatophyta</taxon>
        <taxon>Magnoliopsida</taxon>
        <taxon>Liliopsida</taxon>
        <taxon>Poales</taxon>
        <taxon>Poaceae</taxon>
        <taxon>PACMAD clade</taxon>
        <taxon>Chloridoideae</taxon>
        <taxon>Eragrostideae</taxon>
        <taxon>Eragrostidinae</taxon>
        <taxon>Eragrostis</taxon>
    </lineage>
</organism>
<dbReference type="Pfam" id="PF00628">
    <property type="entry name" value="PHD"/>
    <property type="match status" value="1"/>
</dbReference>
<keyword evidence="8" id="KW-1185">Reference proteome</keyword>
<accession>A0A5J9VBV6</accession>
<dbReference type="Gramene" id="TVU32897">
    <property type="protein sequence ID" value="TVU32897"/>
    <property type="gene ID" value="EJB05_24662"/>
</dbReference>
<dbReference type="SMART" id="SM00249">
    <property type="entry name" value="PHD"/>
    <property type="match status" value="1"/>
</dbReference>
<dbReference type="OrthoDB" id="692644at2759"/>
<feature type="compositionally biased region" description="Pro residues" evidence="5">
    <location>
        <begin position="15"/>
        <end position="54"/>
    </location>
</feature>
<evidence type="ECO:0000313" key="7">
    <source>
        <dbReference type="EMBL" id="TVU32897.1"/>
    </source>
</evidence>
<dbReference type="EMBL" id="RWGY01000011">
    <property type="protein sequence ID" value="TVU32897.1"/>
    <property type="molecule type" value="Genomic_DNA"/>
</dbReference>